<dbReference type="RefSeq" id="WP_092330297.1">
    <property type="nucleotide sequence ID" value="NZ_FNCP01000003.1"/>
</dbReference>
<name>A0A1G7UID8_9FIRM</name>
<accession>A0A1G7UID8</accession>
<sequence>MARKYNPDGSFNDYDENGKVIGGGLKGTEGLRDTSGSSNSGYESSMSSGLSNLKNYQKQQTMAQLDQQRQNALSNLKAEKATIEPVYQQKKTQAGVNARQAARSFDEYMAQRGGGGAKSGIAGQGALMNNLGYQNAYSALDQAEASALSDNARRVSDVENNYESNLTSANAGLEAQYLQAYLDQKNRDKAFGLQEAGLTGMYNDAPTLANQQYNSGLDQWREQFDYGKSRDTVADTQWGKQFDAGQSQTEFEQWLAKQQLALSQQSAARASSGSSSANLSAVKYQNELGAQQSLATSMQGLQSMASNGATRSDILKFINANAGDLQANGVPVQDLYNWAAKNFTWDKNGSGWYNTAEE</sequence>
<dbReference type="Proteomes" id="UP000198656">
    <property type="component" value="Unassembled WGS sequence"/>
</dbReference>
<feature type="region of interest" description="Disordered" evidence="1">
    <location>
        <begin position="1"/>
        <end position="65"/>
    </location>
</feature>
<keyword evidence="3" id="KW-1185">Reference proteome</keyword>
<reference evidence="3" key="1">
    <citation type="submission" date="2016-10" db="EMBL/GenBank/DDBJ databases">
        <authorList>
            <person name="Varghese N."/>
            <person name="Submissions S."/>
        </authorList>
    </citation>
    <scope>NUCLEOTIDE SEQUENCE [LARGE SCALE GENOMIC DNA]</scope>
    <source>
        <strain evidence="3">DSM 8344</strain>
    </source>
</reference>
<dbReference type="AlphaFoldDB" id="A0A1G7UID8"/>
<proteinExistence type="predicted"/>
<feature type="compositionally biased region" description="Polar residues" evidence="1">
    <location>
        <begin position="52"/>
        <end position="65"/>
    </location>
</feature>
<dbReference type="STRING" id="1121419.SAMN05443529_103154"/>
<organism evidence="2 3">
    <name type="scientific">Desulfosporosinus hippei DSM 8344</name>
    <dbReference type="NCBI Taxonomy" id="1121419"/>
    <lineage>
        <taxon>Bacteria</taxon>
        <taxon>Bacillati</taxon>
        <taxon>Bacillota</taxon>
        <taxon>Clostridia</taxon>
        <taxon>Eubacteriales</taxon>
        <taxon>Desulfitobacteriaceae</taxon>
        <taxon>Desulfosporosinus</taxon>
    </lineage>
</organism>
<evidence type="ECO:0000313" key="3">
    <source>
        <dbReference type="Proteomes" id="UP000198656"/>
    </source>
</evidence>
<evidence type="ECO:0000313" key="2">
    <source>
        <dbReference type="EMBL" id="SDG47316.1"/>
    </source>
</evidence>
<protein>
    <submittedName>
        <fullName evidence="2">Uncharacterized protein</fullName>
    </submittedName>
</protein>
<evidence type="ECO:0000256" key="1">
    <source>
        <dbReference type="SAM" id="MobiDB-lite"/>
    </source>
</evidence>
<feature type="compositionally biased region" description="Low complexity" evidence="1">
    <location>
        <begin position="35"/>
        <end position="51"/>
    </location>
</feature>
<gene>
    <name evidence="2" type="ORF">SAMN05443529_103154</name>
</gene>
<dbReference type="EMBL" id="FNCP01000003">
    <property type="protein sequence ID" value="SDG47316.1"/>
    <property type="molecule type" value="Genomic_DNA"/>
</dbReference>